<reference evidence="1 2" key="1">
    <citation type="journal article" date="2012" name="J. Bacteriol.">
        <title>Complete Genome Sequence of Burkholderia sp. Strain GG4, a Betaproteobacterium That Reduces 3-Oxo-N-Acylhomoserine Lactones and Produces Different N-Acylhomoserine Lactones.</title>
        <authorList>
            <person name="Hong K.W."/>
            <person name="Koh C.L."/>
            <person name="Sam C.K."/>
            <person name="Yin W.F."/>
            <person name="Chan K.G."/>
        </authorList>
    </citation>
    <scope>NUCLEOTIDE SEQUENCE [LARGE SCALE GENOMIC DNA]</scope>
    <source>
        <strain evidence="1 2">GG4</strain>
    </source>
</reference>
<gene>
    <name evidence="1" type="ORF">GEM_5504</name>
</gene>
<dbReference type="SUPFAM" id="SSF51004">
    <property type="entry name" value="C-terminal (heme d1) domain of cytochrome cd1-nitrite reductase"/>
    <property type="match status" value="1"/>
</dbReference>
<protein>
    <recommendedName>
        <fullName evidence="3">YVTN beta-propeller repeat-containing protein</fullName>
    </recommendedName>
</protein>
<dbReference type="RefSeq" id="WP_014900643.1">
    <property type="nucleotide sequence ID" value="NC_018514.1"/>
</dbReference>
<dbReference type="PANTHER" id="PTHR47197">
    <property type="entry name" value="PROTEIN NIRF"/>
    <property type="match status" value="1"/>
</dbReference>
<dbReference type="InterPro" id="IPR051200">
    <property type="entry name" value="Host-pathogen_enzymatic-act"/>
</dbReference>
<dbReference type="Proteomes" id="UP000032866">
    <property type="component" value="Chromosome 2"/>
</dbReference>
<dbReference type="InterPro" id="IPR015943">
    <property type="entry name" value="WD40/YVTN_repeat-like_dom_sf"/>
</dbReference>
<dbReference type="PANTHER" id="PTHR47197:SF3">
    <property type="entry name" value="DIHYDRO-HEME D1 DEHYDROGENASE"/>
    <property type="match status" value="1"/>
</dbReference>
<organism evidence="1 2">
    <name type="scientific">Burkholderia cepacia GG4</name>
    <dbReference type="NCBI Taxonomy" id="1009846"/>
    <lineage>
        <taxon>Bacteria</taxon>
        <taxon>Pseudomonadati</taxon>
        <taxon>Pseudomonadota</taxon>
        <taxon>Betaproteobacteria</taxon>
        <taxon>Burkholderiales</taxon>
        <taxon>Burkholderiaceae</taxon>
        <taxon>Burkholderia</taxon>
        <taxon>Burkholderia cepacia complex</taxon>
    </lineage>
</organism>
<sequence>MKKLGRWRYNLLLLIALGGGLGTSGLLIQRIFASGEDTSIGTLPLTHVADIALPGHPTRLDYASLDPSRNQLFIAHLGDGEVIAFDTRASRVTARIADVSSVHGVLAVPELSRVYASATGTDEIVAIDAATLKVVARIPGGHYPDGMAYAAEVRKLYVSDEYGKTETIIDVRSNQRVATIPLDGEAGNTQYDPVSRHIFVNVQTRRQLAEIDPATDRVVARVDLPGAKGNHGLLIEPHSRLAFIACEDNDKLLVFDMRARHVVQSFDIGGEPDVLAFDSASDVLYVAGEAGIVSMFSVSGRHVARIGEGRLGPNAHVVAVDPATHRSYFPLKNVGGRPVLRVMAAFTDISLRSKRAQAAFEPIEVER</sequence>
<accession>A0A9W3K8W8</accession>
<dbReference type="AlphaFoldDB" id="A0A9W3K8W8"/>
<proteinExistence type="predicted"/>
<evidence type="ECO:0000313" key="1">
    <source>
        <dbReference type="EMBL" id="AFQ51888.1"/>
    </source>
</evidence>
<name>A0A9W3K8W8_BURCE</name>
<dbReference type="InterPro" id="IPR011048">
    <property type="entry name" value="Haem_d1_sf"/>
</dbReference>
<dbReference type="Gene3D" id="2.130.10.10">
    <property type="entry name" value="YVTN repeat-like/Quinoprotein amine dehydrogenase"/>
    <property type="match status" value="2"/>
</dbReference>
<dbReference type="KEGG" id="bct:GEM_5504"/>
<evidence type="ECO:0008006" key="3">
    <source>
        <dbReference type="Google" id="ProtNLM"/>
    </source>
</evidence>
<dbReference type="EMBL" id="CP003775">
    <property type="protein sequence ID" value="AFQ51888.1"/>
    <property type="molecule type" value="Genomic_DNA"/>
</dbReference>
<evidence type="ECO:0000313" key="2">
    <source>
        <dbReference type="Proteomes" id="UP000032866"/>
    </source>
</evidence>